<proteinExistence type="predicted"/>
<dbReference type="RefSeq" id="WP_014018802.1">
    <property type="nucleotide sequence ID" value="NC_015914.1"/>
</dbReference>
<evidence type="ECO:0008006" key="3">
    <source>
        <dbReference type="Google" id="ProtNLM"/>
    </source>
</evidence>
<evidence type="ECO:0000313" key="2">
    <source>
        <dbReference type="Proteomes" id="UP000001635"/>
    </source>
</evidence>
<dbReference type="InterPro" id="IPR025975">
    <property type="entry name" value="Polysacc_lyase"/>
</dbReference>
<gene>
    <name evidence="1" type="ordered locus">Cycma_0730</name>
</gene>
<dbReference type="AlphaFoldDB" id="G0J0U2"/>
<protein>
    <recommendedName>
        <fullName evidence="3">Polysaccharide lyase-like protein</fullName>
    </recommendedName>
</protein>
<accession>G0J0U2</accession>
<sequence length="274" mass="31990">MISSITYICLFLLNFHFTILPFNSFSFHAKLTEKDLLIGQDSLILTENFENDFSWKKNSIGYPQFAEDHAFEVVDSPVFSGKRSGKFELRYGDKMATKNGGPRAEVLFPKQDHFERWYSFAVFFPSIGWERDRDDELISQWHSGKGTPTLALRVISGNLKLRIGYDSQIPSSQWSYYDFGNIPKDQWNEFVFHVVHSYGKDGLVEVWRNGEKLVTHNGPNMYLEGDLPRWKIGIYKSTWRKRKTDVDLRVIYFDNIKLANQNADLNLMMSREVL</sequence>
<dbReference type="Gene3D" id="2.60.120.200">
    <property type="match status" value="1"/>
</dbReference>
<dbReference type="HOGENOM" id="CLU_1014595_0_0_10"/>
<organism evidence="1 2">
    <name type="scientific">Cyclobacterium marinum (strain ATCC 25205 / DSM 745 / LMG 13164 / NCIMB 1802)</name>
    <name type="common">Flectobacillus marinus</name>
    <dbReference type="NCBI Taxonomy" id="880070"/>
    <lineage>
        <taxon>Bacteria</taxon>
        <taxon>Pseudomonadati</taxon>
        <taxon>Bacteroidota</taxon>
        <taxon>Cytophagia</taxon>
        <taxon>Cytophagales</taxon>
        <taxon>Cyclobacteriaceae</taxon>
        <taxon>Cyclobacterium</taxon>
    </lineage>
</organism>
<dbReference type="STRING" id="880070.Cycma_0730"/>
<dbReference type="EMBL" id="CP002955">
    <property type="protein sequence ID" value="AEL24504.1"/>
    <property type="molecule type" value="Genomic_DNA"/>
</dbReference>
<evidence type="ECO:0000313" key="1">
    <source>
        <dbReference type="EMBL" id="AEL24504.1"/>
    </source>
</evidence>
<dbReference type="Pfam" id="PF14099">
    <property type="entry name" value="Polysacc_lyase"/>
    <property type="match status" value="1"/>
</dbReference>
<dbReference type="Proteomes" id="UP000001635">
    <property type="component" value="Chromosome"/>
</dbReference>
<name>G0J0U2_CYCMS</name>
<dbReference type="OrthoDB" id="652886at2"/>
<reference evidence="2" key="1">
    <citation type="submission" date="2011-07" db="EMBL/GenBank/DDBJ databases">
        <title>The complete genome of Cyclobacterium marinum DSM 745.</title>
        <authorList>
            <person name="Lucas S."/>
            <person name="Han J."/>
            <person name="Lapidus A."/>
            <person name="Bruce D."/>
            <person name="Goodwin L."/>
            <person name="Pitluck S."/>
            <person name="Peters L."/>
            <person name="Kyrpides N."/>
            <person name="Mavromatis K."/>
            <person name="Ivanova N."/>
            <person name="Ovchinnikova G."/>
            <person name="Chertkov O."/>
            <person name="Detter J.C."/>
            <person name="Tapia R."/>
            <person name="Han C."/>
            <person name="Land M."/>
            <person name="Hauser L."/>
            <person name="Markowitz V."/>
            <person name="Cheng J.-F."/>
            <person name="Hugenholtz P."/>
            <person name="Woyke T."/>
            <person name="Wu D."/>
            <person name="Tindall B."/>
            <person name="Schuetze A."/>
            <person name="Brambilla E."/>
            <person name="Klenk H.-P."/>
            <person name="Eisen J.A."/>
        </authorList>
    </citation>
    <scope>NUCLEOTIDE SEQUENCE [LARGE SCALE GENOMIC DNA]</scope>
    <source>
        <strain evidence="2">ATCC 25205 / DSM 745 / LMG 13164 / NCIMB 1802</strain>
    </source>
</reference>
<dbReference type="KEGG" id="cmr:Cycma_0730"/>
<dbReference type="eggNOG" id="COG5492">
    <property type="taxonomic scope" value="Bacteria"/>
</dbReference>
<keyword evidence="2" id="KW-1185">Reference proteome</keyword>